<evidence type="ECO:0000313" key="10">
    <source>
        <dbReference type="Proteomes" id="UP000009192"/>
    </source>
</evidence>
<comment type="subcellular location">
    <subcellularLocation>
        <location evidence="1">Cytoplasm</location>
    </subcellularLocation>
</comment>
<dbReference type="GO" id="GO:0005737">
    <property type="term" value="C:cytoplasm"/>
    <property type="evidence" value="ECO:0007669"/>
    <property type="project" value="UniProtKB-SubCell"/>
</dbReference>
<dbReference type="Pfam" id="PF15904">
    <property type="entry name" value="LIP1"/>
    <property type="match status" value="1"/>
</dbReference>
<keyword evidence="2" id="KW-0963">Cytoplasm</keyword>
<feature type="compositionally biased region" description="Polar residues" evidence="5">
    <location>
        <begin position="366"/>
        <end position="380"/>
    </location>
</feature>
<dbReference type="SUPFAM" id="SSF52075">
    <property type="entry name" value="Outer arm dynein light chain 1"/>
    <property type="match status" value="1"/>
</dbReference>
<evidence type="ECO:0000313" key="8">
    <source>
        <dbReference type="EMBL" id="KRG03103.1"/>
    </source>
</evidence>
<sequence>MDPQKITELANLLRKNGDKILNSEFTLTLSGSLLRALNDSFTLIADSDISAVAGLSTLQKQQHAFQVVKPINAKSSVFADLQLLHDFVQKTTLLKLSYFPSEHYFEGAIDICKFRALLRLEVHKINIRQVVGIQALRAQLQHLICIKSLNNVEDIITHCGGDMSNGFVWNELQSADFSYNNLRSVDTALEFAQHLQHLNLRHNKLTSVRAIKWLPHLKTLDVSYNCLTHIPQFHVEACKWLQMLNISNNYVEELLDMTKLDALTNMDLSDNCLLEHSQLLPLSVLMTLTVLNLQGNPLACHPKHRLATAQYLHKNTATVKFVLDFEPLSKAERALVGSQQMRFVGSMSHRRVSSHVSINSSRASINTPPSSVGSQRSFSTRGKESSSEAEQTTVDVQMDKRRGKSKKLRTVEIAEHGNEVATEATTATAAIEANSRVAEKPQEATDGSHLETKKQIETLRLKFGNEWLQSGNAEQMFGLDAPQPSEEERNEARQQFNEFLGELSASAQQAKPQPEPDEPLNSTPTTQSNWGDTFNATLTPIKREANKETDLNQTQQTVYESCNNSIQTEYESMNNTLSEQPAEPEAKEEQEIDIHKKVIESYINSSTVEEEEPVSEEEPDEKVYIVYHENKTTDPLFLTISSNYVREKDALSESTKTKWSIKVLESCERIKSNTLRINFDTMQKDKQERIYCVENALCQELEKKLRDILSQRDLTEMNIIIYSCVNCGIKFTRERKNKSYKTAELRCPDCRSLFVAEVNDECGSLDKPKVAAVEPKLSPALIVEESPVNTPLSVMSKEDNQSIVGNSRLIANSTPKRRSLMQTTKSSANSLNESSSCSKITNSQCSFDSNQSVVGSSNTERDLEFRANESDVDIISNPSQSSIEVLDPSCAHSASRKTSEERRISQMPNLQTIDDDLSQSQSFIEHEALVEQARLNFEAMPTAATTTLDTTVKSKALAQIQLTESSSSGSVTDSICTTYEQQAKQPTTDKPQKQPTDDAVILQNMLLAESGGSTTHPQHNNNNNYNEVTAANGHSETTHLKTAEDAHLSIMFGALFQSTSMLMSSSKKLTATEATASPMQPYKFNYSDYHDIDHRLKLYFYQSKFQESGEHFKWLAKGRIYNEQTQTMRDGLLVISTSKCYLMEAYAPAQDDVAKWLRQVISLPVNRLTRIQVLPWKLGLSFTLRDWGNFLLILQDSVRTDNLLMYLAENPLPKECEIIQHPSDVVRQRLTSLVAEPLKVCALLSGCRWTSGHEKRNFELCTLLTTDSQLFIAGNDKFNWLASNEEKQPPIELTLTQLMSNLVEVDRLSDIEYNVNFLDETENKSEIWHLQFETLANAELCLNAIGKSWEELFGVPFSYSGT</sequence>
<dbReference type="EMBL" id="CH933807">
    <property type="protein sequence ID" value="KRG03103.1"/>
    <property type="molecule type" value="Genomic_DNA"/>
</dbReference>
<dbReference type="EMBL" id="CH933807">
    <property type="protein sequence ID" value="KRG03104.1"/>
    <property type="molecule type" value="Genomic_DNA"/>
</dbReference>
<gene>
    <name evidence="9" type="primary">Dmoj\GI17533</name>
    <name evidence="9" type="ORF">Dmoj_GI17533</name>
</gene>
<evidence type="ECO:0000259" key="6">
    <source>
        <dbReference type="Pfam" id="PF15904"/>
    </source>
</evidence>
<proteinExistence type="predicted"/>
<name>A0A0Q9X4T9_DROMO</name>
<dbReference type="InterPro" id="IPR032675">
    <property type="entry name" value="LRR_dom_sf"/>
</dbReference>
<dbReference type="InterPro" id="IPR001611">
    <property type="entry name" value="Leu-rich_rpt"/>
</dbReference>
<dbReference type="Gene3D" id="3.80.10.10">
    <property type="entry name" value="Ribonuclease Inhibitor"/>
    <property type="match status" value="1"/>
</dbReference>
<keyword evidence="4" id="KW-0677">Repeat</keyword>
<dbReference type="Pfam" id="PF25624">
    <property type="entry name" value="PH_S11IP_C"/>
    <property type="match status" value="1"/>
</dbReference>
<dbReference type="InterPro" id="IPR057676">
    <property type="entry name" value="PH_S11IP_C"/>
</dbReference>
<evidence type="ECO:0000256" key="2">
    <source>
        <dbReference type="ARBA" id="ARBA00022490"/>
    </source>
</evidence>
<accession>A0A0Q9X4T9</accession>
<feature type="domain" description="STK11-interacting protein C-terminal PH" evidence="7">
    <location>
        <begin position="1261"/>
        <end position="1358"/>
    </location>
</feature>
<feature type="region of interest" description="Disordered" evidence="5">
    <location>
        <begin position="354"/>
        <end position="407"/>
    </location>
</feature>
<dbReference type="Proteomes" id="UP000009192">
    <property type="component" value="Unassembled WGS sequence"/>
</dbReference>
<feature type="region of interest" description="Disordered" evidence="5">
    <location>
        <begin position="816"/>
        <end position="835"/>
    </location>
</feature>
<reference evidence="9" key="3">
    <citation type="submission" date="2015-11" db="EMBL/GenBank/DDBJ databases">
        <authorList>
            <consortium name="FlyBase"/>
        </authorList>
    </citation>
    <scope>NUCLEOTIDE SEQUENCE</scope>
    <source>
        <strain evidence="9">TSC#15081-1352.22</strain>
    </source>
</reference>
<feature type="domain" description="LKB1 serine/threonine kinase interacting protein 1 N-terminal" evidence="6">
    <location>
        <begin position="2"/>
        <end position="100"/>
    </location>
</feature>
<dbReference type="InterPro" id="IPR031782">
    <property type="entry name" value="LIP1_N"/>
</dbReference>
<evidence type="ECO:0000256" key="4">
    <source>
        <dbReference type="ARBA" id="ARBA00022737"/>
    </source>
</evidence>
<dbReference type="PANTHER" id="PTHR15454">
    <property type="entry name" value="NISCHARIN RELATED"/>
    <property type="match status" value="1"/>
</dbReference>
<dbReference type="Pfam" id="PF13855">
    <property type="entry name" value="LRR_8"/>
    <property type="match status" value="1"/>
</dbReference>
<evidence type="ECO:0000259" key="7">
    <source>
        <dbReference type="Pfam" id="PF25624"/>
    </source>
</evidence>
<dbReference type="PANTHER" id="PTHR15454:SF69">
    <property type="entry name" value="SERINE_THREONINE-PROTEIN KINASE 11-INTERACTING PROTEIN"/>
    <property type="match status" value="1"/>
</dbReference>
<protein>
    <submittedName>
        <fullName evidence="8">Uncharacterized protein, isoform B</fullName>
    </submittedName>
    <submittedName>
        <fullName evidence="9">Uncharacterized protein, isoform C</fullName>
    </submittedName>
</protein>
<evidence type="ECO:0000256" key="5">
    <source>
        <dbReference type="SAM" id="MobiDB-lite"/>
    </source>
</evidence>
<organism evidence="9 10">
    <name type="scientific">Drosophila mojavensis</name>
    <name type="common">Fruit fly</name>
    <dbReference type="NCBI Taxonomy" id="7230"/>
    <lineage>
        <taxon>Eukaryota</taxon>
        <taxon>Metazoa</taxon>
        <taxon>Ecdysozoa</taxon>
        <taxon>Arthropoda</taxon>
        <taxon>Hexapoda</taxon>
        <taxon>Insecta</taxon>
        <taxon>Pterygota</taxon>
        <taxon>Neoptera</taxon>
        <taxon>Endopterygota</taxon>
        <taxon>Diptera</taxon>
        <taxon>Brachycera</taxon>
        <taxon>Muscomorpha</taxon>
        <taxon>Ephydroidea</taxon>
        <taxon>Drosophilidae</taxon>
        <taxon>Drosophila</taxon>
    </lineage>
</organism>
<dbReference type="PROSITE" id="PS51450">
    <property type="entry name" value="LRR"/>
    <property type="match status" value="2"/>
</dbReference>
<keyword evidence="3" id="KW-0433">Leucine-rich repeat</keyword>
<evidence type="ECO:0000256" key="3">
    <source>
        <dbReference type="ARBA" id="ARBA00022614"/>
    </source>
</evidence>
<keyword evidence="10" id="KW-1185">Reference proteome</keyword>
<dbReference type="KEGG" id="dmo:Dmoj_GI17533"/>
<reference evidence="9 10" key="1">
    <citation type="journal article" date="2007" name="Nature">
        <title>Evolution of genes and genomes on the Drosophila phylogeny.</title>
        <authorList>
            <consortium name="Drosophila 12 Genomes Consortium"/>
            <person name="Clark A.G."/>
            <person name="Eisen M.B."/>
            <person name="Smith D.R."/>
            <person name="Bergman C.M."/>
            <person name="Oliver B."/>
            <person name="Markow T.A."/>
            <person name="Kaufman T.C."/>
            <person name="Kellis M."/>
            <person name="Gelbart W."/>
            <person name="Iyer V.N."/>
            <person name="Pollard D.A."/>
            <person name="Sackton T.B."/>
            <person name="Larracuente A.M."/>
            <person name="Singh N.D."/>
            <person name="Abad J.P."/>
            <person name="Abt D.N."/>
            <person name="Adryan B."/>
            <person name="Aguade M."/>
            <person name="Akashi H."/>
            <person name="Anderson W.W."/>
            <person name="Aquadro C.F."/>
            <person name="Ardell D.H."/>
            <person name="Arguello R."/>
            <person name="Artieri C.G."/>
            <person name="Barbash D.A."/>
            <person name="Barker D."/>
            <person name="Barsanti P."/>
            <person name="Batterham P."/>
            <person name="Batzoglou S."/>
            <person name="Begun D."/>
            <person name="Bhutkar A."/>
            <person name="Blanco E."/>
            <person name="Bosak S.A."/>
            <person name="Bradley R.K."/>
            <person name="Brand A.D."/>
            <person name="Brent M.R."/>
            <person name="Brooks A.N."/>
            <person name="Brown R.H."/>
            <person name="Butlin R.K."/>
            <person name="Caggese C."/>
            <person name="Calvi B.R."/>
            <person name="Bernardo de Carvalho A."/>
            <person name="Caspi A."/>
            <person name="Castrezana S."/>
            <person name="Celniker S.E."/>
            <person name="Chang J.L."/>
            <person name="Chapple C."/>
            <person name="Chatterji S."/>
            <person name="Chinwalla A."/>
            <person name="Civetta A."/>
            <person name="Clifton S.W."/>
            <person name="Comeron J.M."/>
            <person name="Costello J.C."/>
            <person name="Coyne J.A."/>
            <person name="Daub J."/>
            <person name="David R.G."/>
            <person name="Delcher A.L."/>
            <person name="Delehaunty K."/>
            <person name="Do C.B."/>
            <person name="Ebling H."/>
            <person name="Edwards K."/>
            <person name="Eickbush T."/>
            <person name="Evans J.D."/>
            <person name="Filipski A."/>
            <person name="Findeiss S."/>
            <person name="Freyhult E."/>
            <person name="Fulton L."/>
            <person name="Fulton R."/>
            <person name="Garcia A.C."/>
            <person name="Gardiner A."/>
            <person name="Garfield D.A."/>
            <person name="Garvin B.E."/>
            <person name="Gibson G."/>
            <person name="Gilbert D."/>
            <person name="Gnerre S."/>
            <person name="Godfrey J."/>
            <person name="Good R."/>
            <person name="Gotea V."/>
            <person name="Gravely B."/>
            <person name="Greenberg A.J."/>
            <person name="Griffiths-Jones S."/>
            <person name="Gross S."/>
            <person name="Guigo R."/>
            <person name="Gustafson E.A."/>
            <person name="Haerty W."/>
            <person name="Hahn M.W."/>
            <person name="Halligan D.L."/>
            <person name="Halpern A.L."/>
            <person name="Halter G.M."/>
            <person name="Han M.V."/>
            <person name="Heger A."/>
            <person name="Hillier L."/>
            <person name="Hinrichs A.S."/>
            <person name="Holmes I."/>
            <person name="Hoskins R.A."/>
            <person name="Hubisz M.J."/>
            <person name="Hultmark D."/>
            <person name="Huntley M.A."/>
            <person name="Jaffe D.B."/>
            <person name="Jagadeeshan S."/>
            <person name="Jeck W.R."/>
            <person name="Johnson J."/>
            <person name="Jones C.D."/>
            <person name="Jordan W.C."/>
            <person name="Karpen G.H."/>
            <person name="Kataoka E."/>
            <person name="Keightley P.D."/>
            <person name="Kheradpour P."/>
            <person name="Kirkness E.F."/>
            <person name="Koerich L.B."/>
            <person name="Kristiansen K."/>
            <person name="Kudrna D."/>
            <person name="Kulathinal R.J."/>
            <person name="Kumar S."/>
            <person name="Kwok R."/>
            <person name="Lander E."/>
            <person name="Langley C.H."/>
            <person name="Lapoint R."/>
            <person name="Lazzaro B.P."/>
            <person name="Lee S.J."/>
            <person name="Levesque L."/>
            <person name="Li R."/>
            <person name="Lin C.F."/>
            <person name="Lin M.F."/>
            <person name="Lindblad-Toh K."/>
            <person name="Llopart A."/>
            <person name="Long M."/>
            <person name="Low L."/>
            <person name="Lozovsky E."/>
            <person name="Lu J."/>
            <person name="Luo M."/>
            <person name="Machado C.A."/>
            <person name="Makalowski W."/>
            <person name="Marzo M."/>
            <person name="Matsuda M."/>
            <person name="Matzkin L."/>
            <person name="McAllister B."/>
            <person name="McBride C.S."/>
            <person name="McKernan B."/>
            <person name="McKernan K."/>
            <person name="Mendez-Lago M."/>
            <person name="Minx P."/>
            <person name="Mollenhauer M.U."/>
            <person name="Montooth K."/>
            <person name="Mount S.M."/>
            <person name="Mu X."/>
            <person name="Myers E."/>
            <person name="Negre B."/>
            <person name="Newfeld S."/>
            <person name="Nielsen R."/>
            <person name="Noor M.A."/>
            <person name="O'Grady P."/>
            <person name="Pachter L."/>
            <person name="Papaceit M."/>
            <person name="Parisi M.J."/>
            <person name="Parisi M."/>
            <person name="Parts L."/>
            <person name="Pedersen J.S."/>
            <person name="Pesole G."/>
            <person name="Phillippy A.M."/>
            <person name="Ponting C.P."/>
            <person name="Pop M."/>
            <person name="Porcelli D."/>
            <person name="Powell J.R."/>
            <person name="Prohaska S."/>
            <person name="Pruitt K."/>
            <person name="Puig M."/>
            <person name="Quesneville H."/>
            <person name="Ram K.R."/>
            <person name="Rand D."/>
            <person name="Rasmussen M.D."/>
            <person name="Reed L.K."/>
            <person name="Reenan R."/>
            <person name="Reily A."/>
            <person name="Remington K.A."/>
            <person name="Rieger T.T."/>
            <person name="Ritchie M.G."/>
            <person name="Robin C."/>
            <person name="Rogers Y.H."/>
            <person name="Rohde C."/>
            <person name="Rozas J."/>
            <person name="Rubenfield M.J."/>
            <person name="Ruiz A."/>
            <person name="Russo S."/>
            <person name="Salzberg S.L."/>
            <person name="Sanchez-Gracia A."/>
            <person name="Saranga D.J."/>
            <person name="Sato H."/>
            <person name="Schaeffer S.W."/>
            <person name="Schatz M.C."/>
            <person name="Schlenke T."/>
            <person name="Schwartz R."/>
            <person name="Segarra C."/>
            <person name="Singh R.S."/>
            <person name="Sirot L."/>
            <person name="Sirota M."/>
            <person name="Sisneros N.B."/>
            <person name="Smith C.D."/>
            <person name="Smith T.F."/>
            <person name="Spieth J."/>
            <person name="Stage D.E."/>
            <person name="Stark A."/>
            <person name="Stephan W."/>
            <person name="Strausberg R.L."/>
            <person name="Strempel S."/>
            <person name="Sturgill D."/>
            <person name="Sutton G."/>
            <person name="Sutton G.G."/>
            <person name="Tao W."/>
            <person name="Teichmann S."/>
            <person name="Tobari Y.N."/>
            <person name="Tomimura Y."/>
            <person name="Tsolas J.M."/>
            <person name="Valente V.L."/>
            <person name="Venter E."/>
            <person name="Venter J.C."/>
            <person name="Vicario S."/>
            <person name="Vieira F.G."/>
            <person name="Vilella A.J."/>
            <person name="Villasante A."/>
            <person name="Walenz B."/>
            <person name="Wang J."/>
            <person name="Wasserman M."/>
            <person name="Watts T."/>
            <person name="Wilson D."/>
            <person name="Wilson R.K."/>
            <person name="Wing R.A."/>
            <person name="Wolfner M.F."/>
            <person name="Wong A."/>
            <person name="Wong G.K."/>
            <person name="Wu C.I."/>
            <person name="Wu G."/>
            <person name="Yamamoto D."/>
            <person name="Yang H.P."/>
            <person name="Yang S.P."/>
            <person name="Yorke J.A."/>
            <person name="Yoshida K."/>
            <person name="Zdobnov E."/>
            <person name="Zhang P."/>
            <person name="Zhang Y."/>
            <person name="Zimin A.V."/>
            <person name="Baldwin J."/>
            <person name="Abdouelleil A."/>
            <person name="Abdulkadir J."/>
            <person name="Abebe A."/>
            <person name="Abera B."/>
            <person name="Abreu J."/>
            <person name="Acer S.C."/>
            <person name="Aftuck L."/>
            <person name="Alexander A."/>
            <person name="An P."/>
            <person name="Anderson E."/>
            <person name="Anderson S."/>
            <person name="Arachi H."/>
            <person name="Azer M."/>
            <person name="Bachantsang P."/>
            <person name="Barry A."/>
            <person name="Bayul T."/>
            <person name="Berlin A."/>
            <person name="Bessette D."/>
            <person name="Bloom T."/>
            <person name="Blye J."/>
            <person name="Boguslavskiy L."/>
            <person name="Bonnet C."/>
            <person name="Boukhgalter B."/>
            <person name="Bourzgui I."/>
            <person name="Brown A."/>
            <person name="Cahill P."/>
            <person name="Channer S."/>
            <person name="Cheshatsang Y."/>
            <person name="Chuda L."/>
            <person name="Citroen M."/>
            <person name="Collymore A."/>
            <person name="Cooke P."/>
            <person name="Costello M."/>
            <person name="D'Aco K."/>
            <person name="Daza R."/>
            <person name="De Haan G."/>
            <person name="DeGray S."/>
            <person name="DeMaso C."/>
            <person name="Dhargay N."/>
            <person name="Dooley K."/>
            <person name="Dooley E."/>
            <person name="Doricent M."/>
            <person name="Dorje P."/>
            <person name="Dorjee K."/>
            <person name="Dupes A."/>
            <person name="Elong R."/>
            <person name="Falk J."/>
            <person name="Farina A."/>
            <person name="Faro S."/>
            <person name="Ferguson D."/>
            <person name="Fisher S."/>
            <person name="Foley C.D."/>
            <person name="Franke A."/>
            <person name="Friedrich D."/>
            <person name="Gadbois L."/>
            <person name="Gearin G."/>
            <person name="Gearin C.R."/>
            <person name="Giannoukos G."/>
            <person name="Goode T."/>
            <person name="Graham J."/>
            <person name="Grandbois E."/>
            <person name="Grewal S."/>
            <person name="Gyaltsen K."/>
            <person name="Hafez N."/>
            <person name="Hagos B."/>
            <person name="Hall J."/>
            <person name="Henson C."/>
            <person name="Hollinger A."/>
            <person name="Honan T."/>
            <person name="Huard M.D."/>
            <person name="Hughes L."/>
            <person name="Hurhula B."/>
            <person name="Husby M.E."/>
            <person name="Kamat A."/>
            <person name="Kanga B."/>
            <person name="Kashin S."/>
            <person name="Khazanovich D."/>
            <person name="Kisner P."/>
            <person name="Lance K."/>
            <person name="Lara M."/>
            <person name="Lee W."/>
            <person name="Lennon N."/>
            <person name="Letendre F."/>
            <person name="LeVine R."/>
            <person name="Lipovsky A."/>
            <person name="Liu X."/>
            <person name="Liu J."/>
            <person name="Liu S."/>
            <person name="Lokyitsang T."/>
            <person name="Lokyitsang Y."/>
            <person name="Lubonja R."/>
            <person name="Lui A."/>
            <person name="MacDonald P."/>
            <person name="Magnisalis V."/>
            <person name="Maru K."/>
            <person name="Matthews C."/>
            <person name="McCusker W."/>
            <person name="McDonough S."/>
            <person name="Mehta T."/>
            <person name="Meldrim J."/>
            <person name="Meneus L."/>
            <person name="Mihai O."/>
            <person name="Mihalev A."/>
            <person name="Mihova T."/>
            <person name="Mittelman R."/>
            <person name="Mlenga V."/>
            <person name="Montmayeur A."/>
            <person name="Mulrain L."/>
            <person name="Navidi A."/>
            <person name="Naylor J."/>
            <person name="Negash T."/>
            <person name="Nguyen T."/>
            <person name="Nguyen N."/>
            <person name="Nicol R."/>
            <person name="Norbu C."/>
            <person name="Norbu N."/>
            <person name="Novod N."/>
            <person name="O'Neill B."/>
            <person name="Osman S."/>
            <person name="Markiewicz E."/>
            <person name="Oyono O.L."/>
            <person name="Patti C."/>
            <person name="Phunkhang P."/>
            <person name="Pierre F."/>
            <person name="Priest M."/>
            <person name="Raghuraman S."/>
            <person name="Rege F."/>
            <person name="Reyes R."/>
            <person name="Rise C."/>
            <person name="Rogov P."/>
            <person name="Ross K."/>
            <person name="Ryan E."/>
            <person name="Settipalli S."/>
            <person name="Shea T."/>
            <person name="Sherpa N."/>
            <person name="Shi L."/>
            <person name="Shih D."/>
            <person name="Sparrow T."/>
            <person name="Spaulding J."/>
            <person name="Stalker J."/>
            <person name="Stange-Thomann N."/>
            <person name="Stavropoulos S."/>
            <person name="Stone C."/>
            <person name="Strader C."/>
            <person name="Tesfaye S."/>
            <person name="Thomson T."/>
            <person name="Thoulutsang Y."/>
            <person name="Thoulutsang D."/>
            <person name="Topham K."/>
            <person name="Topping I."/>
            <person name="Tsamla T."/>
            <person name="Vassiliev H."/>
            <person name="Vo A."/>
            <person name="Wangchuk T."/>
            <person name="Wangdi T."/>
            <person name="Weiand M."/>
            <person name="Wilkinson J."/>
            <person name="Wilson A."/>
            <person name="Yadav S."/>
            <person name="Young G."/>
            <person name="Yu Q."/>
            <person name="Zembek L."/>
            <person name="Zhong D."/>
            <person name="Zimmer A."/>
            <person name="Zwirko Z."/>
            <person name="Jaffe D.B."/>
            <person name="Alvarez P."/>
            <person name="Brockman W."/>
            <person name="Butler J."/>
            <person name="Chin C."/>
            <person name="Gnerre S."/>
            <person name="Grabherr M."/>
            <person name="Kleber M."/>
            <person name="Mauceli E."/>
            <person name="MacCallum I."/>
        </authorList>
    </citation>
    <scope>NUCLEOTIDE SEQUENCE [LARGE SCALE GENOMIC DNA]</scope>
    <source>
        <strain evidence="9">TSC#15081-1352.22</strain>
        <strain evidence="10">Tucson 15081-1352.22</strain>
    </source>
</reference>
<dbReference type="InParanoid" id="A0A0Q9X4T9"/>
<reference evidence="9" key="2">
    <citation type="journal article" date="2008" name="Bioinformatics">
        <title>Assembly reconciliation.</title>
        <authorList>
            <person name="Zimin A.V."/>
            <person name="Smith D.R."/>
            <person name="Sutton G."/>
            <person name="Yorke J.A."/>
        </authorList>
    </citation>
    <scope>NUCLEOTIDE SEQUENCE</scope>
    <source>
        <strain evidence="9">TSC#15081-1352.22</strain>
    </source>
</reference>
<evidence type="ECO:0000313" key="9">
    <source>
        <dbReference type="EMBL" id="KRG03104.1"/>
    </source>
</evidence>
<dbReference type="FunCoup" id="A0A0Q9X4T9">
    <property type="interactions" value="1116"/>
</dbReference>
<feature type="compositionally biased region" description="Low complexity" evidence="5">
    <location>
        <begin position="826"/>
        <end position="835"/>
    </location>
</feature>
<feature type="compositionally biased region" description="Low complexity" evidence="5">
    <location>
        <begin position="354"/>
        <end position="365"/>
    </location>
</feature>
<feature type="compositionally biased region" description="Polar residues" evidence="5">
    <location>
        <begin position="520"/>
        <end position="534"/>
    </location>
</feature>
<feature type="region of interest" description="Disordered" evidence="5">
    <location>
        <begin position="504"/>
        <end position="534"/>
    </location>
</feature>
<dbReference type="OrthoDB" id="7451790at2759"/>
<feature type="compositionally biased region" description="Polar residues" evidence="5">
    <location>
        <begin position="816"/>
        <end position="825"/>
    </location>
</feature>
<evidence type="ECO:0000256" key="1">
    <source>
        <dbReference type="ARBA" id="ARBA00004496"/>
    </source>
</evidence>